<evidence type="ECO:0000313" key="5">
    <source>
        <dbReference type="EMBL" id="MBP0492155.1"/>
    </source>
</evidence>
<dbReference type="Proteomes" id="UP000677537">
    <property type="component" value="Unassembled WGS sequence"/>
</dbReference>
<dbReference type="PANTHER" id="PTHR37829:SF3">
    <property type="entry name" value="PROTEIN JAYE-RELATED"/>
    <property type="match status" value="1"/>
</dbReference>
<dbReference type="PANTHER" id="PTHR37829">
    <property type="entry name" value="PHAGE-LIKE ELEMENT PBSX PROTEIN XKDT"/>
    <property type="match status" value="1"/>
</dbReference>
<dbReference type="InterPro" id="IPR006949">
    <property type="entry name" value="Barrel_Baseplate_J-like"/>
</dbReference>
<comment type="similarity">
    <text evidence="1">Belongs to the Mu gp47/PBSX XkdT family.</text>
</comment>
<dbReference type="InterPro" id="IPR052399">
    <property type="entry name" value="Phage_Baseplate_Assmbl_Protein"/>
</dbReference>
<accession>A0A940MYP8</accession>
<feature type="domain" description="Baseplate J-like C-terminal" evidence="4">
    <location>
        <begin position="297"/>
        <end position="368"/>
    </location>
</feature>
<evidence type="ECO:0000259" key="2">
    <source>
        <dbReference type="Pfam" id="PF04865"/>
    </source>
</evidence>
<dbReference type="Pfam" id="PF04865">
    <property type="entry name" value="Baseplate_J"/>
    <property type="match status" value="1"/>
</dbReference>
<proteinExistence type="inferred from homology"/>
<name>A0A940MYP8_9PROT</name>
<feature type="domain" description="Baseplate protein J-like barrel" evidence="2">
    <location>
        <begin position="90"/>
        <end position="172"/>
    </location>
</feature>
<dbReference type="AlphaFoldDB" id="A0A940MYP8"/>
<feature type="domain" description="Baseplate J-like central" evidence="3">
    <location>
        <begin position="193"/>
        <end position="284"/>
    </location>
</feature>
<dbReference type="InterPro" id="IPR058530">
    <property type="entry name" value="Baseplate_J-like_C"/>
</dbReference>
<keyword evidence="6" id="KW-1185">Reference proteome</keyword>
<evidence type="ECO:0000256" key="1">
    <source>
        <dbReference type="ARBA" id="ARBA00038087"/>
    </source>
</evidence>
<reference evidence="5" key="1">
    <citation type="submission" date="2021-03" db="EMBL/GenBank/DDBJ databases">
        <authorList>
            <person name="So Y."/>
        </authorList>
    </citation>
    <scope>NUCLEOTIDE SEQUENCE</scope>
    <source>
        <strain evidence="5">SG15</strain>
    </source>
</reference>
<protein>
    <submittedName>
        <fullName evidence="5">Baseplate J/gp47 family protein</fullName>
    </submittedName>
</protein>
<comment type="caution">
    <text evidence="5">The sequence shown here is derived from an EMBL/GenBank/DDBJ whole genome shotgun (WGS) entry which is preliminary data.</text>
</comment>
<evidence type="ECO:0000259" key="4">
    <source>
        <dbReference type="Pfam" id="PF26079"/>
    </source>
</evidence>
<dbReference type="Pfam" id="PF26078">
    <property type="entry name" value="Baseplate_J_M"/>
    <property type="match status" value="1"/>
</dbReference>
<dbReference type="RefSeq" id="WP_209371456.1">
    <property type="nucleotide sequence ID" value="NZ_JAGIZA010000003.1"/>
</dbReference>
<gene>
    <name evidence="5" type="ORF">J5Y10_05115</name>
</gene>
<dbReference type="Pfam" id="PF26079">
    <property type="entry name" value="Baseplate_J_C"/>
    <property type="match status" value="1"/>
</dbReference>
<organism evidence="5 6">
    <name type="scientific">Roseomonas indoligenes</name>
    <dbReference type="NCBI Taxonomy" id="2820811"/>
    <lineage>
        <taxon>Bacteria</taxon>
        <taxon>Pseudomonadati</taxon>
        <taxon>Pseudomonadota</taxon>
        <taxon>Alphaproteobacteria</taxon>
        <taxon>Acetobacterales</taxon>
        <taxon>Roseomonadaceae</taxon>
        <taxon>Roseomonas</taxon>
    </lineage>
</organism>
<sequence>MPFSRPTLRALAQQASADVAEATGSYVLLRSSPLAILAKATAGLVQGLYGYLDWIARMAVPWTAEGEFLEAWAALVGVTRKSAAAAAGSATFTGTPGSILPDGAQVARSSDGLLYLTTGLGTVSSDGTVTVAIVAAEEGATGNAVDGSALRVASAATGVNSTGAMVGPATGGADAEGDDDFRARMLERYREPPQGGAQGDYVRWAKEVPGVTRAWATPNGAGAGTVVVYAMLDEAQAANGGFPQGTDGGAAAETRTAPATGDQLTIADYLYPLQPVTALVYVVAPVASPINLTIADLDEDTTATRAAIASAVRGMLRRQGEPGGTIYQSDLVAAIDGVPGVEHFTLTSPSASVTASAGRLPTLGTITWA</sequence>
<evidence type="ECO:0000313" key="6">
    <source>
        <dbReference type="Proteomes" id="UP000677537"/>
    </source>
</evidence>
<dbReference type="InterPro" id="IPR058531">
    <property type="entry name" value="Baseplate_J_M"/>
</dbReference>
<dbReference type="EMBL" id="JAGIZA010000003">
    <property type="protein sequence ID" value="MBP0492155.1"/>
    <property type="molecule type" value="Genomic_DNA"/>
</dbReference>
<evidence type="ECO:0000259" key="3">
    <source>
        <dbReference type="Pfam" id="PF26078"/>
    </source>
</evidence>